<evidence type="ECO:0000313" key="1">
    <source>
        <dbReference type="Proteomes" id="UP000887574"/>
    </source>
</evidence>
<name>A0A915E4W7_9BILA</name>
<evidence type="ECO:0000313" key="2">
    <source>
        <dbReference type="WBParaSite" id="jg2867"/>
    </source>
</evidence>
<protein>
    <submittedName>
        <fullName evidence="2">Uncharacterized protein</fullName>
    </submittedName>
</protein>
<dbReference type="Proteomes" id="UP000887574">
    <property type="component" value="Unplaced"/>
</dbReference>
<keyword evidence="1" id="KW-1185">Reference proteome</keyword>
<sequence length="266" mass="31072">MTEYMLEDVLSFLPRIWVARNMEGMSSGVQRPKNGMLGSLQKEDLYIGQNELFLCGSVPKCVRFQMVTLSCGVTLASEEIWEFLRLNKHAFVLDLLFSDVFDQCSRILLRWPFHGPEWDGELLGYIHTTYEQLFKQLAFLMCDELDYSTIYIHEIVNWIGFGILNNRPRRLFFRTHFGCLVSMLNPVHQWCLESNYNKVDFKIYYRPWLGNCSFDIVKKENSADLPRGDCPANCAQRMMSDICSYPNQYEITNFSHTACVFNPEVI</sequence>
<accession>A0A915E4W7</accession>
<reference evidence="2" key="1">
    <citation type="submission" date="2022-11" db="UniProtKB">
        <authorList>
            <consortium name="WormBaseParasite"/>
        </authorList>
    </citation>
    <scope>IDENTIFICATION</scope>
</reference>
<proteinExistence type="predicted"/>
<dbReference type="WBParaSite" id="jg2867">
    <property type="protein sequence ID" value="jg2867"/>
    <property type="gene ID" value="jg2867"/>
</dbReference>
<dbReference type="AlphaFoldDB" id="A0A915E4W7"/>
<organism evidence="1 2">
    <name type="scientific">Ditylenchus dipsaci</name>
    <dbReference type="NCBI Taxonomy" id="166011"/>
    <lineage>
        <taxon>Eukaryota</taxon>
        <taxon>Metazoa</taxon>
        <taxon>Ecdysozoa</taxon>
        <taxon>Nematoda</taxon>
        <taxon>Chromadorea</taxon>
        <taxon>Rhabditida</taxon>
        <taxon>Tylenchina</taxon>
        <taxon>Tylenchomorpha</taxon>
        <taxon>Sphaerularioidea</taxon>
        <taxon>Anguinidae</taxon>
        <taxon>Anguininae</taxon>
        <taxon>Ditylenchus</taxon>
    </lineage>
</organism>